<dbReference type="GO" id="GO:0006508">
    <property type="term" value="P:proteolysis"/>
    <property type="evidence" value="ECO:0007669"/>
    <property type="project" value="UniProtKB-KW"/>
</dbReference>
<keyword evidence="3" id="KW-0378">Hydrolase</keyword>
<dbReference type="Pfam" id="PF01841">
    <property type="entry name" value="Transglut_core"/>
    <property type="match status" value="1"/>
</dbReference>
<evidence type="ECO:0000313" key="3">
    <source>
        <dbReference type="EMBL" id="AIG98426.1"/>
    </source>
</evidence>
<protein>
    <submittedName>
        <fullName evidence="3">Transglutaminase-like enzyme, putative cysteine protease</fullName>
    </submittedName>
</protein>
<dbReference type="EMBL" id="CP006577">
    <property type="protein sequence ID" value="AIG98426.1"/>
    <property type="molecule type" value="Genomic_DNA"/>
</dbReference>
<dbReference type="InterPro" id="IPR002931">
    <property type="entry name" value="Transglutaminase-like"/>
</dbReference>
<dbReference type="GO" id="GO:0008233">
    <property type="term" value="F:peptidase activity"/>
    <property type="evidence" value="ECO:0007669"/>
    <property type="project" value="UniProtKB-KW"/>
</dbReference>
<dbReference type="InterPro" id="IPR038765">
    <property type="entry name" value="Papain-like_cys_pep_sf"/>
</dbReference>
<sequence>MHFIGILKTIITSNCKGGGENRSLQNALGSTIRTITLIFVKRDIILCFLMTYRHDVRRGLLIQLLKRSAKQALKYYVIFVILLLILDFSVNLIAIEIAKRDVENLIANEDDDFQKIAKIHELVYTSLQSFYNDPTSRRILSLPLIDSTIDIWITQKPSHIFIRKNPVSWSWAYVTKMGNCVEHAAVFATLLKLAGFEARVVRASGEDHVWTEVKMDGKWIRVDASVPPDSPWYGNESYYEEAWKFKISAVITEDGDEVTEKYTDTGTLTVHVTDAGKPVEGIKVCVYSWNPVERRPDKYKVPLFVMEKPTNSTGTAVFMLGGNNYTIKLFRDYFIFRIPVNETNITVKENVNNELNIDISNGCDFSPLDIPLHFGVFLGILHFEWWAILCTCVFCLNCIKLWRKNSFDRTFE</sequence>
<name>A0A075WEK2_ARCFL</name>
<proteinExistence type="predicted"/>
<evidence type="ECO:0000313" key="4">
    <source>
        <dbReference type="Proteomes" id="UP000028501"/>
    </source>
</evidence>
<accession>A0A075WEK2</accession>
<feature type="transmembrane region" description="Helical" evidence="1">
    <location>
        <begin position="73"/>
        <end position="95"/>
    </location>
</feature>
<organism evidence="3 4">
    <name type="scientific">Archaeoglobus fulgidus DSM 8774</name>
    <dbReference type="NCBI Taxonomy" id="1344584"/>
    <lineage>
        <taxon>Archaea</taxon>
        <taxon>Methanobacteriati</taxon>
        <taxon>Methanobacteriota</taxon>
        <taxon>Archaeoglobi</taxon>
        <taxon>Archaeoglobales</taxon>
        <taxon>Archaeoglobaceae</taxon>
        <taxon>Archaeoglobus</taxon>
    </lineage>
</organism>
<keyword evidence="1" id="KW-1133">Transmembrane helix</keyword>
<feature type="domain" description="Transglutaminase-like" evidence="2">
    <location>
        <begin position="172"/>
        <end position="226"/>
    </location>
</feature>
<dbReference type="AlphaFoldDB" id="A0A075WEK2"/>
<gene>
    <name evidence="3" type="ORF">AFULGI_00016670</name>
</gene>
<dbReference type="Proteomes" id="UP000028501">
    <property type="component" value="Chromosome"/>
</dbReference>
<dbReference type="SMART" id="SM00460">
    <property type="entry name" value="TGc"/>
    <property type="match status" value="1"/>
</dbReference>
<dbReference type="KEGG" id="afg:AFULGI_00016670"/>
<dbReference type="Gene3D" id="3.10.620.30">
    <property type="match status" value="1"/>
</dbReference>
<reference evidence="3 4" key="1">
    <citation type="submission" date="2013-07" db="EMBL/GenBank/DDBJ databases">
        <title>Genome of Archaeoglobus fulgidus.</title>
        <authorList>
            <person name="Fiebig A."/>
            <person name="Birkeland N.-K."/>
        </authorList>
    </citation>
    <scope>NUCLEOTIDE SEQUENCE [LARGE SCALE GENOMIC DNA]</scope>
    <source>
        <strain evidence="3 4">DSM 8774</strain>
    </source>
</reference>
<evidence type="ECO:0000256" key="1">
    <source>
        <dbReference type="SAM" id="Phobius"/>
    </source>
</evidence>
<feature type="transmembrane region" description="Helical" evidence="1">
    <location>
        <begin position="374"/>
        <end position="399"/>
    </location>
</feature>
<keyword evidence="1" id="KW-0812">Transmembrane</keyword>
<evidence type="ECO:0000259" key="2">
    <source>
        <dbReference type="SMART" id="SM00460"/>
    </source>
</evidence>
<dbReference type="HOGENOM" id="CLU_666663_0_0_2"/>
<keyword evidence="3" id="KW-0645">Protease</keyword>
<dbReference type="SUPFAM" id="SSF54001">
    <property type="entry name" value="Cysteine proteinases"/>
    <property type="match status" value="1"/>
</dbReference>
<keyword evidence="1" id="KW-0472">Membrane</keyword>